<protein>
    <recommendedName>
        <fullName evidence="3">Acyl esterase</fullName>
    </recommendedName>
</protein>
<name>A0ABP7Q6I3_9SPHI</name>
<dbReference type="InterPro" id="IPR029044">
    <property type="entry name" value="Nucleotide-diphossugar_trans"/>
</dbReference>
<dbReference type="Proteomes" id="UP001500742">
    <property type="component" value="Unassembled WGS sequence"/>
</dbReference>
<evidence type="ECO:0008006" key="3">
    <source>
        <dbReference type="Google" id="ProtNLM"/>
    </source>
</evidence>
<proteinExistence type="predicted"/>
<dbReference type="SUPFAM" id="SSF53448">
    <property type="entry name" value="Nucleotide-diphospho-sugar transferases"/>
    <property type="match status" value="1"/>
</dbReference>
<evidence type="ECO:0000313" key="1">
    <source>
        <dbReference type="EMBL" id="GAA3977135.1"/>
    </source>
</evidence>
<dbReference type="EMBL" id="BAAAZC010000020">
    <property type="protein sequence ID" value="GAA3977135.1"/>
    <property type="molecule type" value="Genomic_DNA"/>
</dbReference>
<keyword evidence="2" id="KW-1185">Reference proteome</keyword>
<evidence type="ECO:0000313" key="2">
    <source>
        <dbReference type="Proteomes" id="UP001500742"/>
    </source>
</evidence>
<reference evidence="2" key="1">
    <citation type="journal article" date="2019" name="Int. J. Syst. Evol. Microbiol.">
        <title>The Global Catalogue of Microorganisms (GCM) 10K type strain sequencing project: providing services to taxonomists for standard genome sequencing and annotation.</title>
        <authorList>
            <consortium name="The Broad Institute Genomics Platform"/>
            <consortium name="The Broad Institute Genome Sequencing Center for Infectious Disease"/>
            <person name="Wu L."/>
            <person name="Ma J."/>
        </authorList>
    </citation>
    <scope>NUCLEOTIDE SEQUENCE [LARGE SCALE GENOMIC DNA]</scope>
    <source>
        <strain evidence="2">JCM 16601</strain>
    </source>
</reference>
<dbReference type="RefSeq" id="WP_259097451.1">
    <property type="nucleotide sequence ID" value="NZ_BAAAZC010000020.1"/>
</dbReference>
<organism evidence="1 2">
    <name type="scientific">Mucilaginibacter dorajii</name>
    <dbReference type="NCBI Taxonomy" id="692994"/>
    <lineage>
        <taxon>Bacteria</taxon>
        <taxon>Pseudomonadati</taxon>
        <taxon>Bacteroidota</taxon>
        <taxon>Sphingobacteriia</taxon>
        <taxon>Sphingobacteriales</taxon>
        <taxon>Sphingobacteriaceae</taxon>
        <taxon>Mucilaginibacter</taxon>
    </lineage>
</organism>
<accession>A0ABP7Q6I3</accession>
<gene>
    <name evidence="1" type="ORF">GCM10022210_29910</name>
</gene>
<sequence length="271" mass="30698">MTLLPDFIQQVEQPVYTYQYSVCTLVTRKQEYLEMLNSFIEAGFTTDICEYLVVDNSETNKMDAYQGINSFLQKAGGKYIILCHQDILLTKTSTKLLLDEQIAAMDARDANWGVLGNAGAVDRLYKRNVYKIAYPQNKIDVKGNLPQKVCSVDENFIVVKKSANVGLSTDVGGFHLYGLDICMSAGLLGYTCYVIDFLLMHKSLGNVDDNFRSTLSYLKNKYSAFVKNRYLNTTNASFYLSGSVVKRMLFETRLFRRVIKTAEELKSKLST</sequence>
<comment type="caution">
    <text evidence="1">The sequence shown here is derived from an EMBL/GenBank/DDBJ whole genome shotgun (WGS) entry which is preliminary data.</text>
</comment>
<dbReference type="Gene3D" id="3.90.550.10">
    <property type="entry name" value="Spore Coat Polysaccharide Biosynthesis Protein SpsA, Chain A"/>
    <property type="match status" value="1"/>
</dbReference>